<dbReference type="InterPro" id="IPR045865">
    <property type="entry name" value="ACT-like_dom_sf"/>
</dbReference>
<evidence type="ECO:0000256" key="5">
    <source>
        <dbReference type="ARBA" id="ARBA00023141"/>
    </source>
</evidence>
<evidence type="ECO:0000259" key="11">
    <source>
        <dbReference type="PROSITE" id="PS51671"/>
    </source>
</evidence>
<name>A0A3N5ABQ3_9THEO</name>
<dbReference type="Proteomes" id="UP000282654">
    <property type="component" value="Unassembled WGS sequence"/>
</dbReference>
<keyword evidence="7 9" id="KW-0456">Lyase</keyword>
<dbReference type="RefSeq" id="WP_211328175.1">
    <property type="nucleotide sequence ID" value="NZ_RKRE01000003.1"/>
</dbReference>
<evidence type="ECO:0000256" key="9">
    <source>
        <dbReference type="RuleBase" id="RU361254"/>
    </source>
</evidence>
<evidence type="ECO:0000256" key="4">
    <source>
        <dbReference type="ARBA" id="ARBA00022605"/>
    </source>
</evidence>
<dbReference type="EC" id="4.2.1.51" evidence="2 9"/>
<dbReference type="CDD" id="cd04905">
    <property type="entry name" value="ACT_CM-PDT"/>
    <property type="match status" value="1"/>
</dbReference>
<dbReference type="PANTHER" id="PTHR21022:SF19">
    <property type="entry name" value="PREPHENATE DEHYDRATASE-RELATED"/>
    <property type="match status" value="1"/>
</dbReference>
<comment type="catalytic activity">
    <reaction evidence="8 9">
        <text>prephenate + H(+) = 3-phenylpyruvate + CO2 + H2O</text>
        <dbReference type="Rhea" id="RHEA:21648"/>
        <dbReference type="ChEBI" id="CHEBI:15377"/>
        <dbReference type="ChEBI" id="CHEBI:15378"/>
        <dbReference type="ChEBI" id="CHEBI:16526"/>
        <dbReference type="ChEBI" id="CHEBI:18005"/>
        <dbReference type="ChEBI" id="CHEBI:29934"/>
        <dbReference type="EC" id="4.2.1.51"/>
    </reaction>
</comment>
<evidence type="ECO:0000313" key="12">
    <source>
        <dbReference type="EMBL" id="RPF43019.1"/>
    </source>
</evidence>
<dbReference type="PANTHER" id="PTHR21022">
    <property type="entry name" value="PREPHENATE DEHYDRATASE P PROTEIN"/>
    <property type="match status" value="1"/>
</dbReference>
<dbReference type="CDD" id="cd13633">
    <property type="entry name" value="PBP2_Sa-PDT_like"/>
    <property type="match status" value="1"/>
</dbReference>
<evidence type="ECO:0000256" key="7">
    <source>
        <dbReference type="ARBA" id="ARBA00023239"/>
    </source>
</evidence>
<gene>
    <name evidence="9" type="primary">pheA</name>
    <name evidence="12" type="ORF">EDD75_2138</name>
</gene>
<dbReference type="Gene3D" id="3.40.190.10">
    <property type="entry name" value="Periplasmic binding protein-like II"/>
    <property type="match status" value="2"/>
</dbReference>
<dbReference type="InterPro" id="IPR001086">
    <property type="entry name" value="Preph_deHydtase"/>
</dbReference>
<comment type="caution">
    <text evidence="12">The sequence shown here is derived from an EMBL/GenBank/DDBJ whole genome shotgun (WGS) entry which is preliminary data.</text>
</comment>
<dbReference type="PROSITE" id="PS51671">
    <property type="entry name" value="ACT"/>
    <property type="match status" value="1"/>
</dbReference>
<proteinExistence type="predicted"/>
<dbReference type="InterPro" id="IPR002912">
    <property type="entry name" value="ACT_dom"/>
</dbReference>
<evidence type="ECO:0000256" key="2">
    <source>
        <dbReference type="ARBA" id="ARBA00013147"/>
    </source>
</evidence>
<evidence type="ECO:0000256" key="3">
    <source>
        <dbReference type="ARBA" id="ARBA00021872"/>
    </source>
</evidence>
<dbReference type="Pfam" id="PF01842">
    <property type="entry name" value="ACT"/>
    <property type="match status" value="1"/>
</dbReference>
<dbReference type="SUPFAM" id="SSF53850">
    <property type="entry name" value="Periplasmic binding protein-like II"/>
    <property type="match status" value="1"/>
</dbReference>
<dbReference type="PROSITE" id="PS00858">
    <property type="entry name" value="PREPHENATE_DEHYDR_2"/>
    <property type="match status" value="1"/>
</dbReference>
<dbReference type="FunFam" id="3.30.70.260:FF:000012">
    <property type="entry name" value="Prephenate dehydratase"/>
    <property type="match status" value="1"/>
</dbReference>
<dbReference type="AlphaFoldDB" id="A0A3N5ABQ3"/>
<dbReference type="Gene3D" id="3.30.70.260">
    <property type="match status" value="1"/>
</dbReference>
<evidence type="ECO:0000313" key="13">
    <source>
        <dbReference type="Proteomes" id="UP000282654"/>
    </source>
</evidence>
<sequence length="274" mass="29656">MAVLRIGFLGPSGTFTAQAMARFYSGQDYEGVPYAEIPELFGAVATGEVAAGVVPVENSLEGSVNVTLDLLVRDPAVVIVGEVILPVVHHLLARRPGRFTRVLSHPHALAQCRAFLERELPGVVREATTSTAEAARLVASADESWAAIGTEEAAERYGLVVVARAIQDSAENETRFVVIGREPASRTGKDKTSIAFSLRHDRPGVLYAALGEFARRGINLTKIESRPARRSIGHYIFFIDCEGHKEDAPVAAALAAIIKMSTFFKVLGSYPRWE</sequence>
<evidence type="ECO:0000256" key="6">
    <source>
        <dbReference type="ARBA" id="ARBA00023222"/>
    </source>
</evidence>
<keyword evidence="6 9" id="KW-0584">Phenylalanine biosynthesis</keyword>
<dbReference type="SUPFAM" id="SSF55021">
    <property type="entry name" value="ACT-like"/>
    <property type="match status" value="1"/>
</dbReference>
<organism evidence="12 13">
    <name type="scientific">Thermodesulfitimonas autotrophica</name>
    <dbReference type="NCBI Taxonomy" id="1894989"/>
    <lineage>
        <taxon>Bacteria</taxon>
        <taxon>Bacillati</taxon>
        <taxon>Bacillota</taxon>
        <taxon>Clostridia</taxon>
        <taxon>Thermoanaerobacterales</taxon>
        <taxon>Thermoanaerobacteraceae</taxon>
        <taxon>Thermodesulfitimonas</taxon>
    </lineage>
</organism>
<evidence type="ECO:0000256" key="8">
    <source>
        <dbReference type="ARBA" id="ARBA00047848"/>
    </source>
</evidence>
<dbReference type="InterPro" id="IPR018528">
    <property type="entry name" value="Preph_deHydtase_CS"/>
</dbReference>
<dbReference type="GO" id="GO:0009094">
    <property type="term" value="P:L-phenylalanine biosynthetic process"/>
    <property type="evidence" value="ECO:0007669"/>
    <property type="project" value="UniProtKB-UniPathway"/>
</dbReference>
<dbReference type="PROSITE" id="PS00857">
    <property type="entry name" value="PREPHENATE_DEHYDR_1"/>
    <property type="match status" value="1"/>
</dbReference>
<dbReference type="NCBIfam" id="NF008865">
    <property type="entry name" value="PRK11898.1"/>
    <property type="match status" value="1"/>
</dbReference>
<dbReference type="GO" id="GO:0004664">
    <property type="term" value="F:prephenate dehydratase activity"/>
    <property type="evidence" value="ECO:0007669"/>
    <property type="project" value="UniProtKB-UniRule"/>
</dbReference>
<feature type="domain" description="ACT" evidence="11">
    <location>
        <begin position="194"/>
        <end position="271"/>
    </location>
</feature>
<dbReference type="Pfam" id="PF00800">
    <property type="entry name" value="PDT"/>
    <property type="match status" value="1"/>
</dbReference>
<protein>
    <recommendedName>
        <fullName evidence="3 9">Prephenate dehydratase</fullName>
        <shortName evidence="9">PDT</shortName>
        <ecNumber evidence="2 9">4.2.1.51</ecNumber>
    </recommendedName>
</protein>
<dbReference type="GO" id="GO:0005737">
    <property type="term" value="C:cytoplasm"/>
    <property type="evidence" value="ECO:0007669"/>
    <property type="project" value="TreeGrafter"/>
</dbReference>
<dbReference type="UniPathway" id="UPA00121">
    <property type="reaction ID" value="UER00345"/>
</dbReference>
<keyword evidence="5 9" id="KW-0057">Aromatic amino acid biosynthesis</keyword>
<dbReference type="PROSITE" id="PS51171">
    <property type="entry name" value="PREPHENATE_DEHYDR_3"/>
    <property type="match status" value="1"/>
</dbReference>
<evidence type="ECO:0000259" key="10">
    <source>
        <dbReference type="PROSITE" id="PS51171"/>
    </source>
</evidence>
<feature type="domain" description="Prephenate dehydratase" evidence="10">
    <location>
        <begin position="5"/>
        <end position="181"/>
    </location>
</feature>
<keyword evidence="4 9" id="KW-0028">Amino-acid biosynthesis</keyword>
<evidence type="ECO:0000256" key="1">
    <source>
        <dbReference type="ARBA" id="ARBA00004741"/>
    </source>
</evidence>
<comment type="pathway">
    <text evidence="1 9">Amino-acid biosynthesis; L-phenylalanine biosynthesis; phenylpyruvate from prephenate: step 1/1.</text>
</comment>
<reference evidence="12 13" key="1">
    <citation type="submission" date="2018-11" db="EMBL/GenBank/DDBJ databases">
        <title>Genomic Encyclopedia of Type Strains, Phase IV (KMG-IV): sequencing the most valuable type-strain genomes for metagenomic binning, comparative biology and taxonomic classification.</title>
        <authorList>
            <person name="Goeker M."/>
        </authorList>
    </citation>
    <scope>NUCLEOTIDE SEQUENCE [LARGE SCALE GENOMIC DNA]</scope>
    <source>
        <strain evidence="12 13">DSM 102936</strain>
    </source>
</reference>
<keyword evidence="13" id="KW-1185">Reference proteome</keyword>
<dbReference type="EMBL" id="RKRE01000003">
    <property type="protein sequence ID" value="RPF43019.1"/>
    <property type="molecule type" value="Genomic_DNA"/>
</dbReference>
<accession>A0A3N5ABQ3</accession>